<dbReference type="InterPro" id="IPR022390">
    <property type="entry name" value="HBDC"/>
</dbReference>
<dbReference type="AlphaFoldDB" id="A0A7R6PGV9"/>
<dbReference type="GO" id="GO:0008694">
    <property type="term" value="F:4-hydroxy-3-polyprenylbenzoate decarboxylase activity"/>
    <property type="evidence" value="ECO:0007669"/>
    <property type="project" value="TreeGrafter"/>
</dbReference>
<feature type="domain" description="3-octaprenyl-4-hydroxybenzoate carboxy-lyase-like N-terminal" evidence="3">
    <location>
        <begin position="9"/>
        <end position="85"/>
    </location>
</feature>
<evidence type="ECO:0000313" key="6">
    <source>
        <dbReference type="Proteomes" id="UP000595564"/>
    </source>
</evidence>
<feature type="domain" description="3-octaprenyl-4-hydroxybenzoate carboxy-lyase-like C-terminal" evidence="4">
    <location>
        <begin position="324"/>
        <end position="447"/>
    </location>
</feature>
<dbReference type="SUPFAM" id="SSF50475">
    <property type="entry name" value="FMN-binding split barrel"/>
    <property type="match status" value="1"/>
</dbReference>
<evidence type="ECO:0000259" key="2">
    <source>
        <dbReference type="Pfam" id="PF01977"/>
    </source>
</evidence>
<keyword evidence="6" id="KW-1185">Reference proteome</keyword>
<feature type="domain" description="3-octaprenyl-4-hydroxybenzoate carboxy-lyase-like Rift-related" evidence="2">
    <location>
        <begin position="121"/>
        <end position="319"/>
    </location>
</feature>
<evidence type="ECO:0000313" key="5">
    <source>
        <dbReference type="EMBL" id="BBB33499.1"/>
    </source>
</evidence>
<evidence type="ECO:0000259" key="4">
    <source>
        <dbReference type="Pfam" id="PF20696"/>
    </source>
</evidence>
<dbReference type="NCBIfam" id="TIGR03701">
    <property type="entry name" value="mena_SCO4490"/>
    <property type="match status" value="1"/>
</dbReference>
<sequence>MKRDLRWFISELEKKGDLLRVKEKLSPILEISQFTDRISKMHGPGLFFENVEGHNIPVVTNLFGSMERMAIALGVESLDEIGERIDALLKELIPPLESSFFDSLKKLPLLNEIANYKPQIVKKAPCQEIVLQGGDVDLEKLPVLKTWPKDAGRFITLPLVFTKSPDGKINCGMYRMQLYDKTTTGMHIHIHHDGAKNLRDAGKKGERKVEVAVALGGDPAMTYSATAPLPPMISELFFAGFLRKKGLPVVKCKTVDLVVPANAEIVLEGYVDLDDMRIEGPFGDHTGYYSLADYYPTFHVKCITMRKDPIYPATVVGKPPQEDCYMGKATERIFLPLLKVQLPEVVDMNLPIFGVFHNFAILSIKKEYPGHAKKVMNAVWGLGQMMFTKIIIVVDEDVDVHNLNDVMWRVGNNVDPKRDILFTDGPLDVLDHASPIERLGTKIGIDATKKWSSEGFVREWPDDIVMETEVVDKVDKILEKMGLKK</sequence>
<name>A0A7R6PGV9_9BACT</name>
<organism evidence="5 6">
    <name type="scientific">Thermotomaculum hydrothermale</name>
    <dbReference type="NCBI Taxonomy" id="981385"/>
    <lineage>
        <taxon>Bacteria</taxon>
        <taxon>Pseudomonadati</taxon>
        <taxon>Acidobacteriota</taxon>
        <taxon>Holophagae</taxon>
        <taxon>Thermotomaculales</taxon>
        <taxon>Thermotomaculaceae</taxon>
        <taxon>Thermotomaculum</taxon>
    </lineage>
</organism>
<dbReference type="PANTHER" id="PTHR30108:SF17">
    <property type="entry name" value="FERULIC ACID DECARBOXYLASE 1"/>
    <property type="match status" value="1"/>
</dbReference>
<dbReference type="Gene3D" id="3.40.1670.10">
    <property type="entry name" value="UbiD C-terminal domain-like"/>
    <property type="match status" value="1"/>
</dbReference>
<comment type="similarity">
    <text evidence="1">Belongs to the UbiD family.</text>
</comment>
<proteinExistence type="inferred from homology"/>
<dbReference type="PANTHER" id="PTHR30108">
    <property type="entry name" value="3-OCTAPRENYL-4-HYDROXYBENZOATE CARBOXY-LYASE-RELATED"/>
    <property type="match status" value="1"/>
</dbReference>
<keyword evidence="5" id="KW-0456">Lyase</keyword>
<protein>
    <submittedName>
        <fullName evidence="5">3-octaprenyl-4-hydroxybenzoate carboxy-lyase UbiD</fullName>
    </submittedName>
</protein>
<dbReference type="SUPFAM" id="SSF143968">
    <property type="entry name" value="UbiD C-terminal domain-like"/>
    <property type="match status" value="1"/>
</dbReference>
<dbReference type="RefSeq" id="WP_201327809.1">
    <property type="nucleotide sequence ID" value="NZ_AP017470.1"/>
</dbReference>
<dbReference type="GO" id="GO:0005829">
    <property type="term" value="C:cytosol"/>
    <property type="evidence" value="ECO:0007669"/>
    <property type="project" value="TreeGrafter"/>
</dbReference>
<dbReference type="NCBIfam" id="TIGR00148">
    <property type="entry name" value="UbiD family decarboxylase"/>
    <property type="match status" value="1"/>
</dbReference>
<dbReference type="InterPro" id="IPR049381">
    <property type="entry name" value="UbiD-like_C"/>
</dbReference>
<dbReference type="InterPro" id="IPR049383">
    <property type="entry name" value="UbiD-like_N"/>
</dbReference>
<dbReference type="Gene3D" id="1.20.5.570">
    <property type="entry name" value="Single helix bin"/>
    <property type="match status" value="1"/>
</dbReference>
<dbReference type="EMBL" id="AP017470">
    <property type="protein sequence ID" value="BBB33499.1"/>
    <property type="molecule type" value="Genomic_DNA"/>
</dbReference>
<evidence type="ECO:0000256" key="1">
    <source>
        <dbReference type="ARBA" id="ARBA00010021"/>
    </source>
</evidence>
<dbReference type="Pfam" id="PF01977">
    <property type="entry name" value="UbiD"/>
    <property type="match status" value="1"/>
</dbReference>
<dbReference type="InterPro" id="IPR002830">
    <property type="entry name" value="UbiD"/>
</dbReference>
<accession>A0A7R6PGV9</accession>
<dbReference type="FunFam" id="3.40.1670.10:FF:000002">
    <property type="entry name" value="Menaquinone biosynthesis decarboxylase"/>
    <property type="match status" value="1"/>
</dbReference>
<dbReference type="Pfam" id="PF20695">
    <property type="entry name" value="UbiD_N"/>
    <property type="match status" value="1"/>
</dbReference>
<gene>
    <name evidence="5" type="primary">ubiD</name>
    <name evidence="5" type="ORF">TTHT_2060</name>
</gene>
<reference evidence="5 6" key="1">
    <citation type="journal article" date="2012" name="Extremophiles">
        <title>Thermotomaculum hydrothermale gen. nov., sp. nov., a novel heterotrophic thermophile within the phylum Acidobacteria from a deep-sea hydrothermal vent chimney in the Southern Okinawa Trough.</title>
        <authorList>
            <person name="Izumi H."/>
            <person name="Nunoura T."/>
            <person name="Miyazaki M."/>
            <person name="Mino S."/>
            <person name="Toki T."/>
            <person name="Takai K."/>
            <person name="Sako Y."/>
            <person name="Sawabe T."/>
            <person name="Nakagawa S."/>
        </authorList>
    </citation>
    <scope>NUCLEOTIDE SEQUENCE [LARGE SCALE GENOMIC DNA]</scope>
    <source>
        <strain evidence="5 6">AC55</strain>
    </source>
</reference>
<dbReference type="InterPro" id="IPR048304">
    <property type="entry name" value="UbiD_Rift_dom"/>
</dbReference>
<dbReference type="Proteomes" id="UP000595564">
    <property type="component" value="Chromosome"/>
</dbReference>
<dbReference type="GO" id="GO:0006744">
    <property type="term" value="P:ubiquinone biosynthetic process"/>
    <property type="evidence" value="ECO:0007669"/>
    <property type="project" value="TreeGrafter"/>
</dbReference>
<evidence type="ECO:0000259" key="3">
    <source>
        <dbReference type="Pfam" id="PF20695"/>
    </source>
</evidence>
<dbReference type="Pfam" id="PF20696">
    <property type="entry name" value="UbiD_C"/>
    <property type="match status" value="1"/>
</dbReference>
<dbReference type="KEGG" id="thyd:TTHT_2060"/>